<name>A0A3M2LPC9_9ACTN</name>
<feature type="non-terminal residue" evidence="2">
    <location>
        <position position="1"/>
    </location>
</feature>
<accession>A0A3M2LPC9</accession>
<evidence type="ECO:0000313" key="3">
    <source>
        <dbReference type="Proteomes" id="UP000278673"/>
    </source>
</evidence>
<dbReference type="EMBL" id="RFFJ01000085">
    <property type="protein sequence ID" value="RMI38740.1"/>
    <property type="molecule type" value="Genomic_DNA"/>
</dbReference>
<feature type="compositionally biased region" description="Low complexity" evidence="1">
    <location>
        <begin position="7"/>
        <end position="19"/>
    </location>
</feature>
<reference evidence="2 3" key="1">
    <citation type="submission" date="2018-10" db="EMBL/GenBank/DDBJ databases">
        <title>Isolation, diversity and antifungal activity of actinobacteria from wheat.</title>
        <authorList>
            <person name="Han C."/>
        </authorList>
    </citation>
    <scope>NUCLEOTIDE SEQUENCE [LARGE SCALE GENOMIC DNA]</scope>
    <source>
        <strain evidence="2 3">NEAU-YY642</strain>
    </source>
</reference>
<feature type="region of interest" description="Disordered" evidence="1">
    <location>
        <begin position="1"/>
        <end position="71"/>
    </location>
</feature>
<gene>
    <name evidence="2" type="ORF">EBN88_16230</name>
</gene>
<dbReference type="Proteomes" id="UP000278673">
    <property type="component" value="Unassembled WGS sequence"/>
</dbReference>
<dbReference type="AlphaFoldDB" id="A0A3M2LPC9"/>
<evidence type="ECO:0000313" key="2">
    <source>
        <dbReference type="EMBL" id="RMI38740.1"/>
    </source>
</evidence>
<dbReference type="PANTHER" id="PTHR30290">
    <property type="entry name" value="PERIPLASMIC BINDING COMPONENT OF ABC TRANSPORTER"/>
    <property type="match status" value="1"/>
</dbReference>
<comment type="caution">
    <text evidence="2">The sequence shown here is derived from an EMBL/GenBank/DDBJ whole genome shotgun (WGS) entry which is preliminary data.</text>
</comment>
<sequence>ALGTGAGSPAAGPARDGSATASAPGGTVSAAFAASAPTAGPRSGGAATNAAAPGSASAEADGEARVRQLAEEAAREADALREASRAPVRAKDGEPLSLRFVMPDGADAEPLREVGRRIAAMLSAVGIGTEISEVPADEYFERHIASGEFDLALYSWPATAYPAVDTRPLFTKPVSIPGGQLLIEQNYARVGTDHIDQLLDRAAGALDEGEYHELLDDADARIWAAAGSLPLFQRPQLVAVHDDLAGVGAFGLATPRFQDIGFRR</sequence>
<dbReference type="PANTHER" id="PTHR30290:SF65">
    <property type="entry name" value="MONOACYL PHOSPHATIDYLINOSITOL TETRAMANNOSIDE-BINDING PROTEIN LPQW-RELATED"/>
    <property type="match status" value="1"/>
</dbReference>
<keyword evidence="3" id="KW-1185">Reference proteome</keyword>
<evidence type="ECO:0000256" key="1">
    <source>
        <dbReference type="SAM" id="MobiDB-lite"/>
    </source>
</evidence>
<dbReference type="InterPro" id="IPR039424">
    <property type="entry name" value="SBP_5"/>
</dbReference>
<organism evidence="2 3">
    <name type="scientific">Streptomyces triticirhizae</name>
    <dbReference type="NCBI Taxonomy" id="2483353"/>
    <lineage>
        <taxon>Bacteria</taxon>
        <taxon>Bacillati</taxon>
        <taxon>Actinomycetota</taxon>
        <taxon>Actinomycetes</taxon>
        <taxon>Kitasatosporales</taxon>
        <taxon>Streptomycetaceae</taxon>
        <taxon>Streptomyces</taxon>
    </lineage>
</organism>
<feature type="compositionally biased region" description="Low complexity" evidence="1">
    <location>
        <begin position="26"/>
        <end position="59"/>
    </location>
</feature>
<feature type="compositionally biased region" description="Basic and acidic residues" evidence="1">
    <location>
        <begin position="62"/>
        <end position="71"/>
    </location>
</feature>
<protein>
    <submittedName>
        <fullName evidence="2">ABC transporter family substrate-binding protein</fullName>
    </submittedName>
</protein>
<proteinExistence type="predicted"/>
<dbReference type="GO" id="GO:1904680">
    <property type="term" value="F:peptide transmembrane transporter activity"/>
    <property type="evidence" value="ECO:0007669"/>
    <property type="project" value="TreeGrafter"/>
</dbReference>
<dbReference type="GO" id="GO:0015833">
    <property type="term" value="P:peptide transport"/>
    <property type="evidence" value="ECO:0007669"/>
    <property type="project" value="TreeGrafter"/>
</dbReference>
<dbReference type="Gene3D" id="3.10.105.10">
    <property type="entry name" value="Dipeptide-binding Protein, Domain 3"/>
    <property type="match status" value="1"/>
</dbReference>
<dbReference type="SUPFAM" id="SSF53850">
    <property type="entry name" value="Periplasmic binding protein-like II"/>
    <property type="match status" value="1"/>
</dbReference>